<evidence type="ECO:0000313" key="1">
    <source>
        <dbReference type="EMBL" id="HFC03785.1"/>
    </source>
</evidence>
<reference evidence="1" key="1">
    <citation type="journal article" date="2020" name="mSystems">
        <title>Genome- and Community-Level Interaction Insights into Carbon Utilization and Element Cycling Functions of Hydrothermarchaeota in Hydrothermal Sediment.</title>
        <authorList>
            <person name="Zhou Z."/>
            <person name="Liu Y."/>
            <person name="Xu W."/>
            <person name="Pan J."/>
            <person name="Luo Z.H."/>
            <person name="Li M."/>
        </authorList>
    </citation>
    <scope>NUCLEOTIDE SEQUENCE [LARGE SCALE GENOMIC DNA]</scope>
    <source>
        <strain evidence="1">HyVt-513</strain>
    </source>
</reference>
<dbReference type="PANTHER" id="PTHR47623">
    <property type="entry name" value="OS09G0287300 PROTEIN"/>
    <property type="match status" value="1"/>
</dbReference>
<dbReference type="EMBL" id="DRNO01000190">
    <property type="protein sequence ID" value="HFC03785.1"/>
    <property type="molecule type" value="Genomic_DNA"/>
</dbReference>
<dbReference type="InterPro" id="IPR013078">
    <property type="entry name" value="His_Pase_superF_clade-1"/>
</dbReference>
<sequence>MMEKTLYLMRHAKSSWKKPLPDHERPLNRRGKRAAERIGRELVRRRLFPELILASDAKRARATAKRLLRAFTAEAKPPLQLDPALYEADALTILEEIAATDEKISDLLVIGHNPGISELAVLLTGDRSLEWLPTGAVIGMKIKGKGWKEIAPGDGELFLRLYPRELEE</sequence>
<dbReference type="InterPro" id="IPR029033">
    <property type="entry name" value="His_PPase_superfam"/>
</dbReference>
<gene>
    <name evidence="1" type="ORF">ENJ74_02820</name>
</gene>
<name>A0A7V2SLQ1_9BACT</name>
<accession>A0A7V2SLQ1</accession>
<dbReference type="AlphaFoldDB" id="A0A7V2SLQ1"/>
<proteinExistence type="predicted"/>
<dbReference type="Gene3D" id="3.40.50.1240">
    <property type="entry name" value="Phosphoglycerate mutase-like"/>
    <property type="match status" value="1"/>
</dbReference>
<protein>
    <submittedName>
        <fullName evidence="1">Histidine phosphatase family protein</fullName>
    </submittedName>
</protein>
<dbReference type="Proteomes" id="UP000885722">
    <property type="component" value="Unassembled WGS sequence"/>
</dbReference>
<comment type="caution">
    <text evidence="1">The sequence shown here is derived from an EMBL/GenBank/DDBJ whole genome shotgun (WGS) entry which is preliminary data.</text>
</comment>
<organism evidence="1">
    <name type="scientific">Nitratifractor salsuginis</name>
    <dbReference type="NCBI Taxonomy" id="269261"/>
    <lineage>
        <taxon>Bacteria</taxon>
        <taxon>Pseudomonadati</taxon>
        <taxon>Campylobacterota</taxon>
        <taxon>Epsilonproteobacteria</taxon>
        <taxon>Campylobacterales</taxon>
        <taxon>Sulfurovaceae</taxon>
        <taxon>Nitratifractor</taxon>
    </lineage>
</organism>
<dbReference type="Pfam" id="PF00300">
    <property type="entry name" value="His_Phos_1"/>
    <property type="match status" value="1"/>
</dbReference>
<dbReference type="SUPFAM" id="SSF53254">
    <property type="entry name" value="Phosphoglycerate mutase-like"/>
    <property type="match status" value="1"/>
</dbReference>
<dbReference type="CDD" id="cd07067">
    <property type="entry name" value="HP_PGM_like"/>
    <property type="match status" value="1"/>
</dbReference>
<dbReference type="PANTHER" id="PTHR47623:SF1">
    <property type="entry name" value="OS09G0287300 PROTEIN"/>
    <property type="match status" value="1"/>
</dbReference>
<dbReference type="SMART" id="SM00855">
    <property type="entry name" value="PGAM"/>
    <property type="match status" value="1"/>
</dbReference>